<gene>
    <name evidence="2" type="ORF">CQW23_26881</name>
</gene>
<comment type="caution">
    <text evidence="2">The sequence shown here is derived from an EMBL/GenBank/DDBJ whole genome shotgun (WGS) entry which is preliminary data.</text>
</comment>
<dbReference type="OrthoDB" id="8062037at2759"/>
<reference evidence="2 3" key="1">
    <citation type="journal article" date="2017" name="Genome Biol.">
        <title>New reference genome sequences of hot pepper reveal the massive evolution of plant disease-resistance genes by retroduplication.</title>
        <authorList>
            <person name="Kim S."/>
            <person name="Park J."/>
            <person name="Yeom S.I."/>
            <person name="Kim Y.M."/>
            <person name="Seo E."/>
            <person name="Kim K.T."/>
            <person name="Kim M.S."/>
            <person name="Lee J.M."/>
            <person name="Cheong K."/>
            <person name="Shin H.S."/>
            <person name="Kim S.B."/>
            <person name="Han K."/>
            <person name="Lee J."/>
            <person name="Park M."/>
            <person name="Lee H.A."/>
            <person name="Lee H.Y."/>
            <person name="Lee Y."/>
            <person name="Oh S."/>
            <person name="Lee J.H."/>
            <person name="Choi E."/>
            <person name="Choi E."/>
            <person name="Lee S.E."/>
            <person name="Jeon J."/>
            <person name="Kim H."/>
            <person name="Choi G."/>
            <person name="Song H."/>
            <person name="Lee J."/>
            <person name="Lee S.C."/>
            <person name="Kwon J.K."/>
            <person name="Lee H.Y."/>
            <person name="Koo N."/>
            <person name="Hong Y."/>
            <person name="Kim R.W."/>
            <person name="Kang W.H."/>
            <person name="Huh J.H."/>
            <person name="Kang B.C."/>
            <person name="Yang T.J."/>
            <person name="Lee Y.H."/>
            <person name="Bennetzen J.L."/>
            <person name="Choi D."/>
        </authorList>
    </citation>
    <scope>NUCLEOTIDE SEQUENCE [LARGE SCALE GENOMIC DNA]</scope>
    <source>
        <strain evidence="3">cv. PBC81</strain>
    </source>
</reference>
<proteinExistence type="predicted"/>
<feature type="region of interest" description="Disordered" evidence="1">
    <location>
        <begin position="35"/>
        <end position="63"/>
    </location>
</feature>
<protein>
    <submittedName>
        <fullName evidence="2">Uncharacterized protein</fullName>
    </submittedName>
</protein>
<keyword evidence="3" id="KW-1185">Reference proteome</keyword>
<reference evidence="3" key="2">
    <citation type="journal article" date="2017" name="J. Anim. Genet.">
        <title>Multiple reference genome sequences of hot pepper reveal the massive evolution of plant disease resistance genes by retroduplication.</title>
        <authorList>
            <person name="Kim S."/>
            <person name="Park J."/>
            <person name="Yeom S.-I."/>
            <person name="Kim Y.-M."/>
            <person name="Seo E."/>
            <person name="Kim K.-T."/>
            <person name="Kim M.-S."/>
            <person name="Lee J.M."/>
            <person name="Cheong K."/>
            <person name="Shin H.-S."/>
            <person name="Kim S.-B."/>
            <person name="Han K."/>
            <person name="Lee J."/>
            <person name="Park M."/>
            <person name="Lee H.-A."/>
            <person name="Lee H.-Y."/>
            <person name="Lee Y."/>
            <person name="Oh S."/>
            <person name="Lee J.H."/>
            <person name="Choi E."/>
            <person name="Choi E."/>
            <person name="Lee S.E."/>
            <person name="Jeon J."/>
            <person name="Kim H."/>
            <person name="Choi G."/>
            <person name="Song H."/>
            <person name="Lee J."/>
            <person name="Lee S.-C."/>
            <person name="Kwon J.-K."/>
            <person name="Lee H.-Y."/>
            <person name="Koo N."/>
            <person name="Hong Y."/>
            <person name="Kim R.W."/>
            <person name="Kang W.-H."/>
            <person name="Huh J.H."/>
            <person name="Kang B.-C."/>
            <person name="Yang T.-J."/>
            <person name="Lee Y.-H."/>
            <person name="Bennetzen J.L."/>
            <person name="Choi D."/>
        </authorList>
    </citation>
    <scope>NUCLEOTIDE SEQUENCE [LARGE SCALE GENOMIC DNA]</scope>
    <source>
        <strain evidence="3">cv. PBC81</strain>
    </source>
</reference>
<sequence length="185" mass="20650">MALTILVLLTALFFMGFFSIYIRHFTNEPTAVVAGDDDDHRRRRNLPATSTTNVHRSGRKGMDSSTIESLPLISYGGAAKHLMEDCSICLTEFEVDEVCLDIVDVEDENGVSEESTVQECDTSGNVRSSCSSSNDSITIVDFLWWSREAPDRRLPDLFDRVRGENSFDSFHTVVTCSINNILTRG</sequence>
<accession>A0A2G2VQ40</accession>
<evidence type="ECO:0000256" key="1">
    <source>
        <dbReference type="SAM" id="MobiDB-lite"/>
    </source>
</evidence>
<organism evidence="2 3">
    <name type="scientific">Capsicum baccatum</name>
    <name type="common">Peruvian pepper</name>
    <dbReference type="NCBI Taxonomy" id="33114"/>
    <lineage>
        <taxon>Eukaryota</taxon>
        <taxon>Viridiplantae</taxon>
        <taxon>Streptophyta</taxon>
        <taxon>Embryophyta</taxon>
        <taxon>Tracheophyta</taxon>
        <taxon>Spermatophyta</taxon>
        <taxon>Magnoliopsida</taxon>
        <taxon>eudicotyledons</taxon>
        <taxon>Gunneridae</taxon>
        <taxon>Pentapetalae</taxon>
        <taxon>asterids</taxon>
        <taxon>lamiids</taxon>
        <taxon>Solanales</taxon>
        <taxon>Solanaceae</taxon>
        <taxon>Solanoideae</taxon>
        <taxon>Capsiceae</taxon>
        <taxon>Capsicum</taxon>
    </lineage>
</organism>
<evidence type="ECO:0000313" key="3">
    <source>
        <dbReference type="Proteomes" id="UP000224567"/>
    </source>
</evidence>
<dbReference type="Proteomes" id="UP000224567">
    <property type="component" value="Unassembled WGS sequence"/>
</dbReference>
<evidence type="ECO:0000313" key="2">
    <source>
        <dbReference type="EMBL" id="PHT35081.1"/>
    </source>
</evidence>
<name>A0A2G2VQ40_CAPBA</name>
<dbReference type="AlphaFoldDB" id="A0A2G2VQ40"/>
<dbReference type="EMBL" id="MLFT02000011">
    <property type="protein sequence ID" value="PHT35081.1"/>
    <property type="molecule type" value="Genomic_DNA"/>
</dbReference>
<dbReference type="STRING" id="33114.A0A2G2VQ40"/>